<feature type="transmembrane region" description="Helical" evidence="7">
    <location>
        <begin position="139"/>
        <end position="160"/>
    </location>
</feature>
<comment type="subcellular location">
    <subcellularLocation>
        <location evidence="1">Membrane</location>
        <topology evidence="1">Multi-pass membrane protein</topology>
    </subcellularLocation>
</comment>
<dbReference type="Gene3D" id="3.30.70.1450">
    <property type="entry name" value="Regulator of K+ conductance, C-terminal domain"/>
    <property type="match status" value="2"/>
</dbReference>
<protein>
    <submittedName>
        <fullName evidence="9">SLC13 family permease</fullName>
    </submittedName>
</protein>
<name>A0AAW7XM51_9GAMM</name>
<feature type="transmembrane region" description="Helical" evidence="7">
    <location>
        <begin position="399"/>
        <end position="431"/>
    </location>
</feature>
<evidence type="ECO:0000256" key="4">
    <source>
        <dbReference type="ARBA" id="ARBA00022737"/>
    </source>
</evidence>
<evidence type="ECO:0000256" key="1">
    <source>
        <dbReference type="ARBA" id="ARBA00004141"/>
    </source>
</evidence>
<evidence type="ECO:0000256" key="2">
    <source>
        <dbReference type="ARBA" id="ARBA00022448"/>
    </source>
</evidence>
<keyword evidence="4" id="KW-0677">Repeat</keyword>
<keyword evidence="3 7" id="KW-0812">Transmembrane</keyword>
<dbReference type="InterPro" id="IPR006037">
    <property type="entry name" value="RCK_C"/>
</dbReference>
<dbReference type="GO" id="GO:0008324">
    <property type="term" value="F:monoatomic cation transmembrane transporter activity"/>
    <property type="evidence" value="ECO:0007669"/>
    <property type="project" value="InterPro"/>
</dbReference>
<feature type="transmembrane region" description="Helical" evidence="7">
    <location>
        <begin position="6"/>
        <end position="21"/>
    </location>
</feature>
<dbReference type="RefSeq" id="WP_303552384.1">
    <property type="nucleotide sequence ID" value="NZ_JAUOPG010000016.1"/>
</dbReference>
<evidence type="ECO:0000256" key="7">
    <source>
        <dbReference type="SAM" id="Phobius"/>
    </source>
</evidence>
<feature type="transmembrane region" description="Helical" evidence="7">
    <location>
        <begin position="97"/>
        <end position="118"/>
    </location>
</feature>
<dbReference type="InterPro" id="IPR004680">
    <property type="entry name" value="Cit_transptr-like_dom"/>
</dbReference>
<keyword evidence="2" id="KW-0813">Transport</keyword>
<keyword evidence="6 7" id="KW-0472">Membrane</keyword>
<feature type="domain" description="RCK C-terminal" evidence="8">
    <location>
        <begin position="205"/>
        <end position="289"/>
    </location>
</feature>
<dbReference type="InterPro" id="IPR051679">
    <property type="entry name" value="DASS-Related_Transporters"/>
</dbReference>
<evidence type="ECO:0000313" key="10">
    <source>
        <dbReference type="Proteomes" id="UP001169862"/>
    </source>
</evidence>
<dbReference type="InterPro" id="IPR036721">
    <property type="entry name" value="RCK_C_sf"/>
</dbReference>
<dbReference type="PANTHER" id="PTHR43652:SF2">
    <property type="entry name" value="BASIC AMINO ACID ANTIPORTER YFCC-RELATED"/>
    <property type="match status" value="1"/>
</dbReference>
<reference evidence="9" key="1">
    <citation type="submission" date="2023-07" db="EMBL/GenBank/DDBJ databases">
        <title>Genome content predicts the carbon catabolic preferences of heterotrophic bacteria.</title>
        <authorList>
            <person name="Gralka M."/>
        </authorList>
    </citation>
    <scope>NUCLEOTIDE SEQUENCE</scope>
    <source>
        <strain evidence="9">I2M16</strain>
    </source>
</reference>
<dbReference type="PROSITE" id="PS51202">
    <property type="entry name" value="RCK_C"/>
    <property type="match status" value="2"/>
</dbReference>
<keyword evidence="5 7" id="KW-1133">Transmembrane helix</keyword>
<dbReference type="AlphaFoldDB" id="A0AAW7XM51"/>
<gene>
    <name evidence="9" type="ORF">Q4490_17385</name>
</gene>
<comment type="caution">
    <text evidence="9">The sequence shown here is derived from an EMBL/GenBank/DDBJ whole genome shotgun (WGS) entry which is preliminary data.</text>
</comment>
<dbReference type="Proteomes" id="UP001169862">
    <property type="component" value="Unassembled WGS sequence"/>
</dbReference>
<dbReference type="PANTHER" id="PTHR43652">
    <property type="entry name" value="BASIC AMINO ACID ANTIPORTER YFCC-RELATED"/>
    <property type="match status" value="1"/>
</dbReference>
<evidence type="ECO:0000256" key="6">
    <source>
        <dbReference type="ARBA" id="ARBA00023136"/>
    </source>
</evidence>
<proteinExistence type="predicted"/>
<accession>A0AAW7XM51</accession>
<dbReference type="Pfam" id="PF03600">
    <property type="entry name" value="CitMHS"/>
    <property type="match status" value="1"/>
</dbReference>
<evidence type="ECO:0000259" key="8">
    <source>
        <dbReference type="PROSITE" id="PS51202"/>
    </source>
</evidence>
<feature type="transmembrane region" description="Helical" evidence="7">
    <location>
        <begin position="28"/>
        <end position="46"/>
    </location>
</feature>
<evidence type="ECO:0000256" key="5">
    <source>
        <dbReference type="ARBA" id="ARBA00022989"/>
    </source>
</evidence>
<feature type="non-terminal residue" evidence="9">
    <location>
        <position position="432"/>
    </location>
</feature>
<organism evidence="9 10">
    <name type="scientific">Neptunomonas phycophila</name>
    <dbReference type="NCBI Taxonomy" id="1572645"/>
    <lineage>
        <taxon>Bacteria</taxon>
        <taxon>Pseudomonadati</taxon>
        <taxon>Pseudomonadota</taxon>
        <taxon>Gammaproteobacteria</taxon>
        <taxon>Oceanospirillales</taxon>
        <taxon>Oceanospirillaceae</taxon>
        <taxon>Neptunomonas</taxon>
    </lineage>
</organism>
<evidence type="ECO:0000256" key="3">
    <source>
        <dbReference type="ARBA" id="ARBA00022692"/>
    </source>
</evidence>
<sequence length="432" mass="46239">MGYEAYLTLAIVMAVLIALIVSNIATDVILMSALAALVITGVLTPLEGLAGFSNPGVMTIATLYIVAAGLKETGAIQWIAGRLLGQPNGVRQGLAKVIMPTSVMSAFMNNTAVVAMFIPSIQEWSKRVNIPASKLLIPLSYAAILGGTCTLIGTSTNLVVDGLMQSTFDYKMGMFSLTWLGLPLLLVGGTFLYFFADRLLPDRQGTIEQLGNAREYSVDVIVDENGPLVGKTIEEAGLRNLSFGYLVEIHRGSRILSAVAPDTQLQAGDELVFIGAPECARELRQIHGLNPANGDVDKLKIASHERCLVEAVIGPEFVGLEQSIKDSRFRTRFQAAILSVSRNGQRITGKIGDIRLQVGDTLLLETGQDFVGQYRSRRDFLLVSAMNDSTPPAFSKAPFALYVLLGMVLLSASGLLSILEAAFLAAGAMLVT</sequence>
<dbReference type="SUPFAM" id="SSF116726">
    <property type="entry name" value="TrkA C-terminal domain-like"/>
    <property type="match status" value="2"/>
</dbReference>
<evidence type="ECO:0000313" key="9">
    <source>
        <dbReference type="EMBL" id="MDO6455338.1"/>
    </source>
</evidence>
<feature type="transmembrane region" description="Helical" evidence="7">
    <location>
        <begin position="172"/>
        <end position="195"/>
    </location>
</feature>
<dbReference type="EMBL" id="JAUOPG010000016">
    <property type="protein sequence ID" value="MDO6455338.1"/>
    <property type="molecule type" value="Genomic_DNA"/>
</dbReference>
<dbReference type="Pfam" id="PF02080">
    <property type="entry name" value="TrkA_C"/>
    <property type="match status" value="1"/>
</dbReference>
<dbReference type="GO" id="GO:0005886">
    <property type="term" value="C:plasma membrane"/>
    <property type="evidence" value="ECO:0007669"/>
    <property type="project" value="TreeGrafter"/>
</dbReference>
<dbReference type="GO" id="GO:0006813">
    <property type="term" value="P:potassium ion transport"/>
    <property type="evidence" value="ECO:0007669"/>
    <property type="project" value="InterPro"/>
</dbReference>
<feature type="domain" description="RCK C-terminal" evidence="8">
    <location>
        <begin position="296"/>
        <end position="380"/>
    </location>
</feature>